<name>A0A0W0C7X7_CANGB</name>
<dbReference type="GO" id="GO:0005634">
    <property type="term" value="C:nucleus"/>
    <property type="evidence" value="ECO:0007669"/>
    <property type="project" value="EnsemblFungi"/>
</dbReference>
<dbReference type="VEuPathDB" id="FungiDB:B1J91_H03575g"/>
<reference evidence="8 9" key="1">
    <citation type="submission" date="2015-10" db="EMBL/GenBank/DDBJ databases">
        <title>Draft genomes sequences of Candida glabrata isolates 1A, 1B, 2A, 2B, 3A and 3B.</title>
        <authorList>
            <person name="Haavelsrud O.E."/>
            <person name="Gaustad P."/>
        </authorList>
    </citation>
    <scope>NUCLEOTIDE SEQUENCE [LARGE SCALE GENOMIC DNA]</scope>
    <source>
        <strain evidence="8">910700640</strain>
    </source>
</reference>
<dbReference type="GO" id="GO:0005576">
    <property type="term" value="C:extracellular region"/>
    <property type="evidence" value="ECO:0007669"/>
    <property type="project" value="TreeGrafter"/>
</dbReference>
<protein>
    <recommendedName>
        <fullName evidence="6">Lysophospholipase</fullName>
        <ecNumber evidence="6">3.1.1.5</ecNumber>
    </recommendedName>
</protein>
<dbReference type="GO" id="GO:0005829">
    <property type="term" value="C:cytosol"/>
    <property type="evidence" value="ECO:0007669"/>
    <property type="project" value="TreeGrafter"/>
</dbReference>
<keyword evidence="6" id="KW-0732">Signal</keyword>
<dbReference type="VEuPathDB" id="FungiDB:GVI51_H03355"/>
<organism evidence="8 9">
    <name type="scientific">Candida glabrata</name>
    <name type="common">Yeast</name>
    <name type="synonym">Torulopsis glabrata</name>
    <dbReference type="NCBI Taxonomy" id="5478"/>
    <lineage>
        <taxon>Eukaryota</taxon>
        <taxon>Fungi</taxon>
        <taxon>Dikarya</taxon>
        <taxon>Ascomycota</taxon>
        <taxon>Saccharomycotina</taxon>
        <taxon>Saccharomycetes</taxon>
        <taxon>Saccharomycetales</taxon>
        <taxon>Saccharomycetaceae</taxon>
        <taxon>Nakaseomyces</taxon>
    </lineage>
</organism>
<dbReference type="PROSITE" id="PS51210">
    <property type="entry name" value="PLA2C"/>
    <property type="match status" value="1"/>
</dbReference>
<dbReference type="InterPro" id="IPR002642">
    <property type="entry name" value="LysoPLipase_cat_dom"/>
</dbReference>
<dbReference type="EC" id="3.1.1.5" evidence="6"/>
<proteinExistence type="inferred from homology"/>
<dbReference type="Gene3D" id="3.40.1090.10">
    <property type="entry name" value="Cytosolic phospholipase A2 catalytic domain"/>
    <property type="match status" value="1"/>
</dbReference>
<dbReference type="EMBL" id="LLZZ01000120">
    <property type="protein sequence ID" value="KTB03293.1"/>
    <property type="molecule type" value="Genomic_DNA"/>
</dbReference>
<dbReference type="GO" id="GO:0070583">
    <property type="term" value="P:spore membrane bending pathway"/>
    <property type="evidence" value="ECO:0007669"/>
    <property type="project" value="EnsemblFungi"/>
</dbReference>
<dbReference type="VEuPathDB" id="FungiDB:GWK60_H03355"/>
<evidence type="ECO:0000256" key="4">
    <source>
        <dbReference type="ARBA" id="ARBA00023098"/>
    </source>
</evidence>
<comment type="catalytic activity">
    <reaction evidence="6">
        <text>a 1-acyl-sn-glycero-3-phosphocholine + H2O = sn-glycerol 3-phosphocholine + a fatty acid + H(+)</text>
        <dbReference type="Rhea" id="RHEA:15177"/>
        <dbReference type="ChEBI" id="CHEBI:15377"/>
        <dbReference type="ChEBI" id="CHEBI:15378"/>
        <dbReference type="ChEBI" id="CHEBI:16870"/>
        <dbReference type="ChEBI" id="CHEBI:28868"/>
        <dbReference type="ChEBI" id="CHEBI:58168"/>
        <dbReference type="EC" id="3.1.1.5"/>
    </reaction>
</comment>
<evidence type="ECO:0000259" key="7">
    <source>
        <dbReference type="PROSITE" id="PS51210"/>
    </source>
</evidence>
<evidence type="ECO:0000256" key="3">
    <source>
        <dbReference type="ARBA" id="ARBA00022963"/>
    </source>
</evidence>
<dbReference type="Pfam" id="PF01735">
    <property type="entry name" value="PLA2_B"/>
    <property type="match status" value="2"/>
</dbReference>
<comment type="caution">
    <text evidence="8">The sequence shown here is derived from an EMBL/GenBank/DDBJ whole genome shotgun (WGS) entry which is preliminary data.</text>
</comment>
<evidence type="ECO:0000256" key="1">
    <source>
        <dbReference type="ARBA" id="ARBA00008780"/>
    </source>
</evidence>
<keyword evidence="2 5" id="KW-0378">Hydrolase</keyword>
<feature type="domain" description="PLA2c" evidence="7">
    <location>
        <begin position="20"/>
        <end position="601"/>
    </location>
</feature>
<dbReference type="GO" id="GO:0030474">
    <property type="term" value="P:spindle pole body duplication"/>
    <property type="evidence" value="ECO:0007669"/>
    <property type="project" value="EnsemblFungi"/>
</dbReference>
<dbReference type="InterPro" id="IPR016035">
    <property type="entry name" value="Acyl_Trfase/lysoPLipase"/>
</dbReference>
<dbReference type="GO" id="GO:0004623">
    <property type="term" value="F:phospholipase A2 activity"/>
    <property type="evidence" value="ECO:0007669"/>
    <property type="project" value="TreeGrafter"/>
</dbReference>
<gene>
    <name evidence="8" type="ORF">AO440_002045</name>
</gene>
<dbReference type="SMART" id="SM00022">
    <property type="entry name" value="PLAc"/>
    <property type="match status" value="1"/>
</dbReference>
<dbReference type="VEuPathDB" id="FungiDB:CAGL0H03575g"/>
<dbReference type="GO" id="GO:0046475">
    <property type="term" value="P:glycerophospholipid catabolic process"/>
    <property type="evidence" value="ECO:0007669"/>
    <property type="project" value="TreeGrafter"/>
</dbReference>
<comment type="similarity">
    <text evidence="1 6">Belongs to the lysophospholipase family.</text>
</comment>
<evidence type="ECO:0000256" key="2">
    <source>
        <dbReference type="ARBA" id="ARBA00022801"/>
    </source>
</evidence>
<dbReference type="GO" id="GO:0005628">
    <property type="term" value="C:prospore membrane"/>
    <property type="evidence" value="ECO:0007669"/>
    <property type="project" value="EnsemblFungi"/>
</dbReference>
<dbReference type="GO" id="GO:0005886">
    <property type="term" value="C:plasma membrane"/>
    <property type="evidence" value="ECO:0007669"/>
    <property type="project" value="TreeGrafter"/>
</dbReference>
<evidence type="ECO:0000313" key="8">
    <source>
        <dbReference type="EMBL" id="KTB03293.1"/>
    </source>
</evidence>
<evidence type="ECO:0000256" key="6">
    <source>
        <dbReference type="RuleBase" id="RU362103"/>
    </source>
</evidence>
<dbReference type="PANTHER" id="PTHR10728:SF56">
    <property type="entry name" value="MEIOTIC PHOSPHOLIPASE SPO1-RELATED"/>
    <property type="match status" value="1"/>
</dbReference>
<feature type="signal peptide" evidence="6">
    <location>
        <begin position="1"/>
        <end position="16"/>
    </location>
</feature>
<dbReference type="Proteomes" id="UP000054886">
    <property type="component" value="Unassembled WGS sequence"/>
</dbReference>
<dbReference type="GO" id="GO:0007127">
    <property type="term" value="P:meiosis I"/>
    <property type="evidence" value="ECO:0007669"/>
    <property type="project" value="EnsemblFungi"/>
</dbReference>
<dbReference type="AlphaFoldDB" id="A0A0W0C7X7"/>
<accession>A0A0W0C7X7</accession>
<dbReference type="GO" id="GO:0004622">
    <property type="term" value="F:phosphatidylcholine lysophospholipase activity"/>
    <property type="evidence" value="ECO:0007669"/>
    <property type="project" value="UniProtKB-EC"/>
</dbReference>
<dbReference type="GO" id="GO:0005783">
    <property type="term" value="C:endoplasmic reticulum"/>
    <property type="evidence" value="ECO:0007669"/>
    <property type="project" value="EnsemblFungi"/>
</dbReference>
<dbReference type="SUPFAM" id="SSF52151">
    <property type="entry name" value="FabD/lysophospholipase-like"/>
    <property type="match status" value="1"/>
</dbReference>
<keyword evidence="4 5" id="KW-0443">Lipid metabolism</keyword>
<evidence type="ECO:0000256" key="5">
    <source>
        <dbReference type="PROSITE-ProRule" id="PRU00555"/>
    </source>
</evidence>
<evidence type="ECO:0000313" key="9">
    <source>
        <dbReference type="Proteomes" id="UP000054886"/>
    </source>
</evidence>
<keyword evidence="3 5" id="KW-0442">Lipid degradation</keyword>
<dbReference type="PANTHER" id="PTHR10728">
    <property type="entry name" value="CYTOSOLIC PHOSPHOLIPASE A2"/>
    <property type="match status" value="1"/>
</dbReference>
<feature type="chain" id="PRO_5008443075" description="Lysophospholipase" evidence="6">
    <location>
        <begin position="17"/>
        <end position="601"/>
    </location>
</feature>
<sequence length="601" mass="67779">MLVVFLLAVASALTVPYEVACPKYSLVRNGTMGLCHKELHYLSKKSRLKHVQLDEILARTQVGANSSVVHRYLPRVAIALSGGGYRSMLLSTGFLRGLDAMGFYHYSDYIAGISGGSWSVMDLVVNKFQLGKLISGWDLSASMLPGMPDVDIGNDDTDFISDMHLDHLLQPNIATQKRSLFKRDNVVPSPLLKIKQILFPNNTLASENLFEKLSKFKNALQFYIDLHLHIRSKRINGFPISFTDYWAQALVQNIKYRQLPTHLTYSKSVRTSNYFKNYLVPIPIIVANCRNGFLKNVIFEFTPWEFGSWEQVLGLFVNIEYLGSRIINGVSHQCYKGLDDLGFIAATSSSIFNNALIYVWKLASKSSKDAIAAVKTVLAVFGLGTTKFESALQTSSQITAALDTDYAVYRHNPFYKYSNIQNELAQNDYLYLVDGGEDGENIPIRTLVPRNVDMIMIMDSSSDKKNYANGDKLKIVLNQMKEKEGIYYKYPTKIVTSQKRPTIIGCKPPRTSDTKLAPILVYYPNSERSSTQVTNTSTFKMIYTSEEQQLLIDHGYNLVTGHGEHDYQKCMACILVKRSYDQASIIPPKQCNICYSKYCDS</sequence>